<feature type="signal peptide" evidence="2">
    <location>
        <begin position="1"/>
        <end position="22"/>
    </location>
</feature>
<feature type="transmembrane region" description="Helical" evidence="1">
    <location>
        <begin position="942"/>
        <end position="965"/>
    </location>
</feature>
<keyword evidence="2" id="KW-0732">Signal</keyword>
<dbReference type="Proteomes" id="UP000247702">
    <property type="component" value="Unassembled WGS sequence"/>
</dbReference>
<name>A0A2Z6RJS1_9GLOM</name>
<feature type="transmembrane region" description="Helical" evidence="1">
    <location>
        <begin position="687"/>
        <end position="710"/>
    </location>
</feature>
<organism evidence="3 4">
    <name type="scientific">Rhizophagus clarus</name>
    <dbReference type="NCBI Taxonomy" id="94130"/>
    <lineage>
        <taxon>Eukaryota</taxon>
        <taxon>Fungi</taxon>
        <taxon>Fungi incertae sedis</taxon>
        <taxon>Mucoromycota</taxon>
        <taxon>Glomeromycotina</taxon>
        <taxon>Glomeromycetes</taxon>
        <taxon>Glomerales</taxon>
        <taxon>Glomeraceae</taxon>
        <taxon>Rhizophagus</taxon>
    </lineage>
</organism>
<keyword evidence="1" id="KW-1133">Transmembrane helix</keyword>
<evidence type="ECO:0008006" key="5">
    <source>
        <dbReference type="Google" id="ProtNLM"/>
    </source>
</evidence>
<feature type="chain" id="PRO_5016428648" description="SbsA Ig-like domain-containing protein" evidence="2">
    <location>
        <begin position="23"/>
        <end position="976"/>
    </location>
</feature>
<sequence>MKLNQLLIFLSIIIFATLPVKSNFITYTERETTEFEIGNILAYEDNTIILQIVRNLSGGNCFETYISLRVIYPNGTITPIDLSMEELGIQSFNFCTVNTVIGSLNPINLYNIETKEGNFILVTYTEAVDVNNPFTYDDYVMLIDLNGKIYSKTLMGSSLVDPTNNNTWAPQQYKIITNVNNEQGFLYFTFLSSSFNNTVINYNLTQWIINEDGSLSNIVAMVLPFKYPPSIIPTVDGGYMLIYFNTTTSQDSFTSQSGLYAMYCGYGSNIVREPVILYETILELNITSLDCVISYSEVGQICLITLQSNSGFIKVNFLSGGSVFSVKYRDVTLPTQNNITDPQFLIMPLRFGGYFYSFNQPTNISDVQSPYDIWGYVLDDNDNYIQWNLSYPTKSDSNSIRQVLTNNTLVMAQPIVGQNWSLITTDLYKVHEDSGYNNLFISNTYPTIDQNITARETNFLTITYTIPIVLSNGTITIFQSNGISNPGIVRQTINGLNNQKYVTTNNNTVSVTIIESTFNNPGSTYYVTIENNFVSSQLYNEPLYVLEEKEEESKIKQIFDGIYGKVKLTQNGTSHFNSLNSNQKNEFFNNLTQELANAVVVATDRITTNYRFVIDTESSSKQYLLSIKIEKPQYASDRETDLIVKDLIAMIQNMDITVLASGNSSKYLESIYGYETIPRWYENPDNIFQFFSTVTFFLILTILCFISIYYDAKNEVKSNANSNVIKTFFNIMIRDIYDLIQFLHLFSRKKKVDDEKKVVDEDKSNHFKIYLYGFNVLSFVLDILFAKIEAASVKNIFFASVFFVTVPYVIKLGYVVYIIINELVRKENSEDSVQLLNEEDLNGQQDDSQGQQNKAKEKVTIKKWLEDSKDHKIVLVILISLAGTDVGALEMFNFQFCGYKFNVELSEEFEERIILGEIIGIIIKNIPDLAIRIYFLSKAIDFSYLSSLTLLITVIKILGLIIKPIKLKKIREKKKE</sequence>
<keyword evidence="4" id="KW-1185">Reference proteome</keyword>
<evidence type="ECO:0000313" key="4">
    <source>
        <dbReference type="Proteomes" id="UP000247702"/>
    </source>
</evidence>
<keyword evidence="1" id="KW-0472">Membrane</keyword>
<evidence type="ECO:0000256" key="1">
    <source>
        <dbReference type="SAM" id="Phobius"/>
    </source>
</evidence>
<dbReference type="AlphaFoldDB" id="A0A2Z6RJS1"/>
<feature type="transmembrane region" description="Helical" evidence="1">
    <location>
        <begin position="767"/>
        <end position="785"/>
    </location>
</feature>
<gene>
    <name evidence="3" type="ORF">RclHR1_00030016</name>
</gene>
<proteinExistence type="predicted"/>
<reference evidence="3 4" key="1">
    <citation type="submission" date="2017-11" db="EMBL/GenBank/DDBJ databases">
        <title>The genome of Rhizophagus clarus HR1 reveals common genetic basis of auxotrophy among arbuscular mycorrhizal fungi.</title>
        <authorList>
            <person name="Kobayashi Y."/>
        </authorList>
    </citation>
    <scope>NUCLEOTIDE SEQUENCE [LARGE SCALE GENOMIC DNA]</scope>
    <source>
        <strain evidence="3 4">HR1</strain>
    </source>
</reference>
<accession>A0A2Z6RJS1</accession>
<protein>
    <recommendedName>
        <fullName evidence="5">SbsA Ig-like domain-containing protein</fullName>
    </recommendedName>
</protein>
<evidence type="ECO:0000256" key="2">
    <source>
        <dbReference type="SAM" id="SignalP"/>
    </source>
</evidence>
<evidence type="ECO:0000313" key="3">
    <source>
        <dbReference type="EMBL" id="GBB97459.1"/>
    </source>
</evidence>
<feature type="transmembrane region" description="Helical" evidence="1">
    <location>
        <begin position="797"/>
        <end position="820"/>
    </location>
</feature>
<comment type="caution">
    <text evidence="3">The sequence shown here is derived from an EMBL/GenBank/DDBJ whole genome shotgun (WGS) entry which is preliminary data.</text>
</comment>
<dbReference type="STRING" id="94130.A0A2Z6RJS1"/>
<dbReference type="EMBL" id="BEXD01002223">
    <property type="protein sequence ID" value="GBB97459.1"/>
    <property type="molecule type" value="Genomic_DNA"/>
</dbReference>
<feature type="transmembrane region" description="Helical" evidence="1">
    <location>
        <begin position="873"/>
        <end position="892"/>
    </location>
</feature>
<keyword evidence="1" id="KW-0812">Transmembrane</keyword>